<dbReference type="PROSITE" id="PS00080">
    <property type="entry name" value="MULTICOPPER_OXIDASE2"/>
    <property type="match status" value="1"/>
</dbReference>
<evidence type="ECO:0000256" key="5">
    <source>
        <dbReference type="ARBA" id="ARBA00023008"/>
    </source>
</evidence>
<dbReference type="AlphaFoldDB" id="A0A6G1J3J8"/>
<evidence type="ECO:0000313" key="10">
    <source>
        <dbReference type="Proteomes" id="UP000799291"/>
    </source>
</evidence>
<organism evidence="9 10">
    <name type="scientific">Lentithecium fluviatile CBS 122367</name>
    <dbReference type="NCBI Taxonomy" id="1168545"/>
    <lineage>
        <taxon>Eukaryota</taxon>
        <taxon>Fungi</taxon>
        <taxon>Dikarya</taxon>
        <taxon>Ascomycota</taxon>
        <taxon>Pezizomycotina</taxon>
        <taxon>Dothideomycetes</taxon>
        <taxon>Pleosporomycetidae</taxon>
        <taxon>Pleosporales</taxon>
        <taxon>Massarineae</taxon>
        <taxon>Lentitheciaceae</taxon>
        <taxon>Lentithecium</taxon>
    </lineage>
</organism>
<dbReference type="PROSITE" id="PS00079">
    <property type="entry name" value="MULTICOPPER_OXIDASE1"/>
    <property type="match status" value="2"/>
</dbReference>
<sequence>MAFNAAPDGFNHPVIGINGKWPLPKVQANVGDTIVVRATNKLGNETTGLHWHGMFQTETYAPHQGSNNMDGPVGVTQCGIPSDSSFTYQFTANPAGSFWYHSHASGQYPDGLRGPMIIHDPNWEKNLKIEDQYAMTVSDWYHEQMSGQVHYYLSQTNTDDHDGAEPIPQATLINDKMSEKFKIKPDKRYLIWIISMSALAAHYVKFDGHQMQVVAIDGVPVKEAPTDVINISAAQRYDVIITGIENSKKNYAFVASFDPDMFDTVPDDLNMNSDGILEYDTSYPKPDPIREQAFTNVLDDFGLVPLDGQALLGSPGQTVTLNVNFTQFSVGARGALGTTPYIGQKVPTLFTALTTGRNANNPKVYGETVNPYILEPGQIVQIVLNNLDDGGHPFHLHGHNFQVVSRSSVQPWDGQTAQFPKIPVRRDTVKVPASGSIVIRFKADNPGIYLFHCHIDWHVESGLSVTFIEAPMQLQKQFPSGICAEQKAICKKQNIPVEGNCSGNTRNPLDTSNCVQKEQFDPNPYGALINPPAGRRARSFARELATARAGA</sequence>
<dbReference type="InterPro" id="IPR002355">
    <property type="entry name" value="Cu_oxidase_Cu_BS"/>
</dbReference>
<dbReference type="InterPro" id="IPR011707">
    <property type="entry name" value="Cu-oxidase-like_N"/>
</dbReference>
<evidence type="ECO:0000259" key="7">
    <source>
        <dbReference type="Pfam" id="PF07731"/>
    </source>
</evidence>
<dbReference type="PANTHER" id="PTHR11709:SF361">
    <property type="entry name" value="IRON TRANSPORT MULTICOPPER OXIDASE FET3"/>
    <property type="match status" value="1"/>
</dbReference>
<dbReference type="EMBL" id="MU005580">
    <property type="protein sequence ID" value="KAF2684805.1"/>
    <property type="molecule type" value="Genomic_DNA"/>
</dbReference>
<accession>A0A6G1J3J8</accession>
<dbReference type="PANTHER" id="PTHR11709">
    <property type="entry name" value="MULTI-COPPER OXIDASE"/>
    <property type="match status" value="1"/>
</dbReference>
<dbReference type="CDD" id="cd13877">
    <property type="entry name" value="CuRO_2_Fet3p_like"/>
    <property type="match status" value="1"/>
</dbReference>
<dbReference type="GO" id="GO:0004322">
    <property type="term" value="F:ferroxidase activity"/>
    <property type="evidence" value="ECO:0007669"/>
    <property type="project" value="TreeGrafter"/>
</dbReference>
<dbReference type="GO" id="GO:0005507">
    <property type="term" value="F:copper ion binding"/>
    <property type="evidence" value="ECO:0007669"/>
    <property type="project" value="InterPro"/>
</dbReference>
<evidence type="ECO:0000256" key="4">
    <source>
        <dbReference type="ARBA" id="ARBA00023002"/>
    </source>
</evidence>
<proteinExistence type="inferred from homology"/>
<dbReference type="GO" id="GO:0033215">
    <property type="term" value="P:reductive iron assimilation"/>
    <property type="evidence" value="ECO:0007669"/>
    <property type="project" value="TreeGrafter"/>
</dbReference>
<dbReference type="Gene3D" id="2.60.40.420">
    <property type="entry name" value="Cupredoxins - blue copper proteins"/>
    <property type="match status" value="3"/>
</dbReference>
<gene>
    <name evidence="9" type="ORF">K458DRAFT_487098</name>
</gene>
<dbReference type="SUPFAM" id="SSF49503">
    <property type="entry name" value="Cupredoxins"/>
    <property type="match status" value="3"/>
</dbReference>
<dbReference type="Proteomes" id="UP000799291">
    <property type="component" value="Unassembled WGS sequence"/>
</dbReference>
<dbReference type="InterPro" id="IPR001117">
    <property type="entry name" value="Cu-oxidase_2nd"/>
</dbReference>
<protein>
    <submittedName>
        <fullName evidence="9">Multicopper oxidase</fullName>
    </submittedName>
</protein>
<dbReference type="GO" id="GO:0033573">
    <property type="term" value="C:high-affinity iron permease complex"/>
    <property type="evidence" value="ECO:0007669"/>
    <property type="project" value="TreeGrafter"/>
</dbReference>
<dbReference type="Pfam" id="PF00394">
    <property type="entry name" value="Cu-oxidase"/>
    <property type="match status" value="1"/>
</dbReference>
<keyword evidence="2" id="KW-0479">Metal-binding</keyword>
<feature type="domain" description="Plastocyanin-like" evidence="6">
    <location>
        <begin position="132"/>
        <end position="281"/>
    </location>
</feature>
<dbReference type="OrthoDB" id="2121828at2759"/>
<evidence type="ECO:0000259" key="6">
    <source>
        <dbReference type="Pfam" id="PF00394"/>
    </source>
</evidence>
<reference evidence="9" key="1">
    <citation type="journal article" date="2020" name="Stud. Mycol.">
        <title>101 Dothideomycetes genomes: a test case for predicting lifestyles and emergence of pathogens.</title>
        <authorList>
            <person name="Haridas S."/>
            <person name="Albert R."/>
            <person name="Binder M."/>
            <person name="Bloem J."/>
            <person name="Labutti K."/>
            <person name="Salamov A."/>
            <person name="Andreopoulos B."/>
            <person name="Baker S."/>
            <person name="Barry K."/>
            <person name="Bills G."/>
            <person name="Bluhm B."/>
            <person name="Cannon C."/>
            <person name="Castanera R."/>
            <person name="Culley D."/>
            <person name="Daum C."/>
            <person name="Ezra D."/>
            <person name="Gonzalez J."/>
            <person name="Henrissat B."/>
            <person name="Kuo A."/>
            <person name="Liang C."/>
            <person name="Lipzen A."/>
            <person name="Lutzoni F."/>
            <person name="Magnuson J."/>
            <person name="Mondo S."/>
            <person name="Nolan M."/>
            <person name="Ohm R."/>
            <person name="Pangilinan J."/>
            <person name="Park H.-J."/>
            <person name="Ramirez L."/>
            <person name="Alfaro M."/>
            <person name="Sun H."/>
            <person name="Tritt A."/>
            <person name="Yoshinaga Y."/>
            <person name="Zwiers L.-H."/>
            <person name="Turgeon B."/>
            <person name="Goodwin S."/>
            <person name="Spatafora J."/>
            <person name="Crous P."/>
            <person name="Grigoriev I."/>
        </authorList>
    </citation>
    <scope>NUCLEOTIDE SEQUENCE</scope>
    <source>
        <strain evidence="9">CBS 122367</strain>
    </source>
</reference>
<keyword evidence="5" id="KW-0186">Copper</keyword>
<dbReference type="Pfam" id="PF07732">
    <property type="entry name" value="Cu-oxidase_3"/>
    <property type="match status" value="1"/>
</dbReference>
<dbReference type="Pfam" id="PF07731">
    <property type="entry name" value="Cu-oxidase_2"/>
    <property type="match status" value="1"/>
</dbReference>
<keyword evidence="3" id="KW-0732">Signal</keyword>
<evidence type="ECO:0000313" key="9">
    <source>
        <dbReference type="EMBL" id="KAF2684805.1"/>
    </source>
</evidence>
<keyword evidence="4" id="KW-0560">Oxidoreductase</keyword>
<dbReference type="InterPro" id="IPR044130">
    <property type="entry name" value="CuRO_2_Fet3-like"/>
</dbReference>
<dbReference type="InterPro" id="IPR033138">
    <property type="entry name" value="Cu_oxidase_CS"/>
</dbReference>
<feature type="domain" description="Plastocyanin-like" evidence="7">
    <location>
        <begin position="343"/>
        <end position="471"/>
    </location>
</feature>
<dbReference type="InterPro" id="IPR008972">
    <property type="entry name" value="Cupredoxin"/>
</dbReference>
<evidence type="ECO:0000259" key="8">
    <source>
        <dbReference type="Pfam" id="PF07732"/>
    </source>
</evidence>
<feature type="domain" description="Plastocyanin-like" evidence="8">
    <location>
        <begin position="6"/>
        <end position="122"/>
    </location>
</feature>
<dbReference type="InterPro" id="IPR045087">
    <property type="entry name" value="Cu-oxidase_fam"/>
</dbReference>
<dbReference type="CDD" id="cd13899">
    <property type="entry name" value="CuRO_3_Fet3p"/>
    <property type="match status" value="1"/>
</dbReference>
<comment type="similarity">
    <text evidence="1">Belongs to the multicopper oxidase family.</text>
</comment>
<evidence type="ECO:0000256" key="2">
    <source>
        <dbReference type="ARBA" id="ARBA00022723"/>
    </source>
</evidence>
<keyword evidence="10" id="KW-1185">Reference proteome</keyword>
<evidence type="ECO:0000256" key="3">
    <source>
        <dbReference type="ARBA" id="ARBA00022729"/>
    </source>
</evidence>
<name>A0A6G1J3J8_9PLEO</name>
<evidence type="ECO:0000256" key="1">
    <source>
        <dbReference type="ARBA" id="ARBA00010609"/>
    </source>
</evidence>
<dbReference type="GO" id="GO:0010106">
    <property type="term" value="P:cellular response to iron ion starvation"/>
    <property type="evidence" value="ECO:0007669"/>
    <property type="project" value="TreeGrafter"/>
</dbReference>
<dbReference type="InterPro" id="IPR011706">
    <property type="entry name" value="Cu-oxidase_C"/>
</dbReference>